<dbReference type="InterPro" id="IPR036259">
    <property type="entry name" value="MFS_trans_sf"/>
</dbReference>
<feature type="transmembrane region" description="Helical" evidence="5">
    <location>
        <begin position="294"/>
        <end position="312"/>
    </location>
</feature>
<feature type="transmembrane region" description="Helical" evidence="5">
    <location>
        <begin position="324"/>
        <end position="351"/>
    </location>
</feature>
<accession>A0A316UM39</accession>
<sequence length="479" mass="51100">IRETVAIITLICAMLTTQAALGIVVVPLEIIGRTFDVENKPGQLSWFAAAYSLTTGTFILPSGRLGDVLGHKKLVVAGYAWTALWAMAAGLASYASTPVVFDICRGFQGVGYSLLLPNAVALLARTTHDGHWKRALYFTCFAATAPNGFILGACFSSLIAQFHPDRWEFAFYLAAICLAGLAVIAAGVLPSDAYLRRVHGHDEDDHDEGERDWKSGLVKWSRLLDVPGTVLAVSGLILFNFAWNQAAVVGWQVAYNPVLLVVGLLLIGTFLYWESRHATHPLIPKTIWTTRNSIVLLCVALGWSSFGIWNFYSVRWWIQLRGVTLLTAVAFTTPAGVAGIIAASLSVFLLSRVGPGPVMLAALCAFCAANALLATMPIQQTYWAQSFPSYAVAPLGMDMSFPSACLLLASALPQRHQGVAASVVNTVVNYSVALGLGIAGTVESHTSGEGLVGKWEGYRAALFLGTGLAGLGVVLALAN</sequence>
<dbReference type="PANTHER" id="PTHR42718">
    <property type="entry name" value="MAJOR FACILITATOR SUPERFAMILY MULTIDRUG TRANSPORTER MFSC"/>
    <property type="match status" value="1"/>
</dbReference>
<evidence type="ECO:0000256" key="2">
    <source>
        <dbReference type="ARBA" id="ARBA00022692"/>
    </source>
</evidence>
<dbReference type="InterPro" id="IPR011701">
    <property type="entry name" value="MFS"/>
</dbReference>
<organism evidence="7 8">
    <name type="scientific">Jaminaea rosea</name>
    <dbReference type="NCBI Taxonomy" id="1569628"/>
    <lineage>
        <taxon>Eukaryota</taxon>
        <taxon>Fungi</taxon>
        <taxon>Dikarya</taxon>
        <taxon>Basidiomycota</taxon>
        <taxon>Ustilaginomycotina</taxon>
        <taxon>Exobasidiomycetes</taxon>
        <taxon>Microstromatales</taxon>
        <taxon>Microstromatales incertae sedis</taxon>
        <taxon>Jaminaea</taxon>
    </lineage>
</organism>
<keyword evidence="8" id="KW-1185">Reference proteome</keyword>
<feature type="non-terminal residue" evidence="7">
    <location>
        <position position="479"/>
    </location>
</feature>
<dbReference type="Pfam" id="PF07690">
    <property type="entry name" value="MFS_1"/>
    <property type="match status" value="1"/>
</dbReference>
<gene>
    <name evidence="7" type="ORF">BDZ90DRAFT_208315</name>
</gene>
<feature type="transmembrane region" description="Helical" evidence="5">
    <location>
        <begin position="223"/>
        <end position="243"/>
    </location>
</feature>
<feature type="transmembrane region" description="Helical" evidence="5">
    <location>
        <begin position="255"/>
        <end position="273"/>
    </location>
</feature>
<evidence type="ECO:0000259" key="6">
    <source>
        <dbReference type="PROSITE" id="PS50850"/>
    </source>
</evidence>
<dbReference type="STRING" id="1569628.A0A316UM39"/>
<feature type="non-terminal residue" evidence="7">
    <location>
        <position position="1"/>
    </location>
</feature>
<dbReference type="InterPro" id="IPR020846">
    <property type="entry name" value="MFS_dom"/>
</dbReference>
<dbReference type="SUPFAM" id="SSF103473">
    <property type="entry name" value="MFS general substrate transporter"/>
    <property type="match status" value="1"/>
</dbReference>
<dbReference type="PANTHER" id="PTHR42718:SF1">
    <property type="entry name" value="LOW AFFINITY AMMONIUM TRANSPORTER"/>
    <property type="match status" value="1"/>
</dbReference>
<dbReference type="GO" id="GO:0022857">
    <property type="term" value="F:transmembrane transporter activity"/>
    <property type="evidence" value="ECO:0007669"/>
    <property type="project" value="InterPro"/>
</dbReference>
<feature type="transmembrane region" description="Helical" evidence="5">
    <location>
        <begin position="419"/>
        <end position="440"/>
    </location>
</feature>
<evidence type="ECO:0000313" key="8">
    <source>
        <dbReference type="Proteomes" id="UP000245884"/>
    </source>
</evidence>
<dbReference type="GeneID" id="37025826"/>
<keyword evidence="2 5" id="KW-0812">Transmembrane</keyword>
<evidence type="ECO:0000313" key="7">
    <source>
        <dbReference type="EMBL" id="PWN26352.1"/>
    </source>
</evidence>
<evidence type="ECO:0000256" key="4">
    <source>
        <dbReference type="ARBA" id="ARBA00023136"/>
    </source>
</evidence>
<dbReference type="AlphaFoldDB" id="A0A316UM39"/>
<keyword evidence="3 5" id="KW-1133">Transmembrane helix</keyword>
<evidence type="ECO:0000256" key="1">
    <source>
        <dbReference type="ARBA" id="ARBA00004141"/>
    </source>
</evidence>
<feature type="transmembrane region" description="Helical" evidence="5">
    <location>
        <begin position="169"/>
        <end position="189"/>
    </location>
</feature>
<feature type="transmembrane region" description="Helical" evidence="5">
    <location>
        <begin position="136"/>
        <end position="163"/>
    </location>
</feature>
<proteinExistence type="predicted"/>
<feature type="transmembrane region" description="Helical" evidence="5">
    <location>
        <begin position="390"/>
        <end position="412"/>
    </location>
</feature>
<reference evidence="7 8" key="1">
    <citation type="journal article" date="2018" name="Mol. Biol. Evol.">
        <title>Broad Genomic Sampling Reveals a Smut Pathogenic Ancestry of the Fungal Clade Ustilaginomycotina.</title>
        <authorList>
            <person name="Kijpornyongpan T."/>
            <person name="Mondo S.J."/>
            <person name="Barry K."/>
            <person name="Sandor L."/>
            <person name="Lee J."/>
            <person name="Lipzen A."/>
            <person name="Pangilinan J."/>
            <person name="LaButti K."/>
            <person name="Hainaut M."/>
            <person name="Henrissat B."/>
            <person name="Grigoriev I.V."/>
            <person name="Spatafora J.W."/>
            <person name="Aime M.C."/>
        </authorList>
    </citation>
    <scope>NUCLEOTIDE SEQUENCE [LARGE SCALE GENOMIC DNA]</scope>
    <source>
        <strain evidence="7 8">MCA 5214</strain>
    </source>
</reference>
<dbReference type="OrthoDB" id="440755at2759"/>
<dbReference type="PROSITE" id="PS50850">
    <property type="entry name" value="MFS"/>
    <property type="match status" value="1"/>
</dbReference>
<protein>
    <submittedName>
        <fullName evidence="7">Putative major facilitator superfamily transporter</fullName>
    </submittedName>
</protein>
<dbReference type="EMBL" id="KZ819672">
    <property type="protein sequence ID" value="PWN26352.1"/>
    <property type="molecule type" value="Genomic_DNA"/>
</dbReference>
<dbReference type="Gene3D" id="1.20.1250.20">
    <property type="entry name" value="MFS general substrate transporter like domains"/>
    <property type="match status" value="2"/>
</dbReference>
<keyword evidence="4 5" id="KW-0472">Membrane</keyword>
<dbReference type="GO" id="GO:0016020">
    <property type="term" value="C:membrane"/>
    <property type="evidence" value="ECO:0007669"/>
    <property type="project" value="UniProtKB-SubCell"/>
</dbReference>
<name>A0A316UM39_9BASI</name>
<feature type="transmembrane region" description="Helical" evidence="5">
    <location>
        <begin position="43"/>
        <end position="62"/>
    </location>
</feature>
<evidence type="ECO:0000256" key="5">
    <source>
        <dbReference type="SAM" id="Phobius"/>
    </source>
</evidence>
<comment type="subcellular location">
    <subcellularLocation>
        <location evidence="1">Membrane</location>
        <topology evidence="1">Multi-pass membrane protein</topology>
    </subcellularLocation>
</comment>
<dbReference type="RefSeq" id="XP_025360964.1">
    <property type="nucleotide sequence ID" value="XM_025504003.1"/>
</dbReference>
<feature type="transmembrane region" description="Helical" evidence="5">
    <location>
        <begin position="106"/>
        <end position="124"/>
    </location>
</feature>
<evidence type="ECO:0000256" key="3">
    <source>
        <dbReference type="ARBA" id="ARBA00022989"/>
    </source>
</evidence>
<feature type="transmembrane region" description="Helical" evidence="5">
    <location>
        <begin position="74"/>
        <end position="94"/>
    </location>
</feature>
<feature type="transmembrane region" description="Helical" evidence="5">
    <location>
        <begin position="460"/>
        <end position="478"/>
    </location>
</feature>
<feature type="domain" description="Major facilitator superfamily (MFS) profile" evidence="6">
    <location>
        <begin position="6"/>
        <end position="479"/>
    </location>
</feature>
<dbReference type="Proteomes" id="UP000245884">
    <property type="component" value="Unassembled WGS sequence"/>
</dbReference>
<feature type="transmembrane region" description="Helical" evidence="5">
    <location>
        <begin position="358"/>
        <end position="378"/>
    </location>
</feature>